<organism evidence="1 2">
    <name type="scientific">Mesorhabditis spiculigera</name>
    <dbReference type="NCBI Taxonomy" id="96644"/>
    <lineage>
        <taxon>Eukaryota</taxon>
        <taxon>Metazoa</taxon>
        <taxon>Ecdysozoa</taxon>
        <taxon>Nematoda</taxon>
        <taxon>Chromadorea</taxon>
        <taxon>Rhabditida</taxon>
        <taxon>Rhabditina</taxon>
        <taxon>Rhabditomorpha</taxon>
        <taxon>Rhabditoidea</taxon>
        <taxon>Rhabditidae</taxon>
        <taxon>Mesorhabditinae</taxon>
        <taxon>Mesorhabditis</taxon>
    </lineage>
</organism>
<reference evidence="1" key="1">
    <citation type="submission" date="2023-06" db="EMBL/GenBank/DDBJ databases">
        <authorList>
            <person name="Delattre M."/>
        </authorList>
    </citation>
    <scope>NUCLEOTIDE SEQUENCE</scope>
    <source>
        <strain evidence="1">AF72</strain>
    </source>
</reference>
<keyword evidence="2" id="KW-1185">Reference proteome</keyword>
<dbReference type="AlphaFoldDB" id="A0AA36C682"/>
<protein>
    <submittedName>
        <fullName evidence="1">Uncharacterized protein</fullName>
    </submittedName>
</protein>
<feature type="non-terminal residue" evidence="1">
    <location>
        <position position="1"/>
    </location>
</feature>
<evidence type="ECO:0000313" key="2">
    <source>
        <dbReference type="Proteomes" id="UP001177023"/>
    </source>
</evidence>
<proteinExistence type="predicted"/>
<name>A0AA36C682_9BILA</name>
<accession>A0AA36C682</accession>
<comment type="caution">
    <text evidence="1">The sequence shown here is derived from an EMBL/GenBank/DDBJ whole genome shotgun (WGS) entry which is preliminary data.</text>
</comment>
<sequence length="233" mass="26852">MRHGENGTPFLGLLIDMRRRMAENRRQLIKPEHWERSRVQLHVDELSIEWHLFSEHLIHHPLFQRIRDLDWLSYEGGPPSPEPSRAYTDFFYLHYVFELVLATVRGGGVQMDACITTTGLKIDADMESLTIFYSASPLADPVCMARLAQPFFEHLIRTCAKALQALQLDETETAYVHYIITTSWLTFQQNDSATCRGILCQELHRHYSALKLAHGDAHEPNNNSTMTTSSLKR</sequence>
<evidence type="ECO:0000313" key="1">
    <source>
        <dbReference type="EMBL" id="CAJ0560568.1"/>
    </source>
</evidence>
<dbReference type="Proteomes" id="UP001177023">
    <property type="component" value="Unassembled WGS sequence"/>
</dbReference>
<gene>
    <name evidence="1" type="ORF">MSPICULIGERA_LOCUS1594</name>
</gene>
<dbReference type="EMBL" id="CATQJA010000459">
    <property type="protein sequence ID" value="CAJ0560568.1"/>
    <property type="molecule type" value="Genomic_DNA"/>
</dbReference>